<proteinExistence type="predicted"/>
<comment type="caution">
    <text evidence="1">The sequence shown here is derived from an EMBL/GenBank/DDBJ whole genome shotgun (WGS) entry which is preliminary data.</text>
</comment>
<gene>
    <name evidence="1" type="ORF">ANE_LOCUS12679</name>
</gene>
<dbReference type="AlphaFoldDB" id="A0A565BLN2"/>
<organism evidence="1 2">
    <name type="scientific">Arabis nemorensis</name>
    <dbReference type="NCBI Taxonomy" id="586526"/>
    <lineage>
        <taxon>Eukaryota</taxon>
        <taxon>Viridiplantae</taxon>
        <taxon>Streptophyta</taxon>
        <taxon>Embryophyta</taxon>
        <taxon>Tracheophyta</taxon>
        <taxon>Spermatophyta</taxon>
        <taxon>Magnoliopsida</taxon>
        <taxon>eudicotyledons</taxon>
        <taxon>Gunneridae</taxon>
        <taxon>Pentapetalae</taxon>
        <taxon>rosids</taxon>
        <taxon>malvids</taxon>
        <taxon>Brassicales</taxon>
        <taxon>Brassicaceae</taxon>
        <taxon>Arabideae</taxon>
        <taxon>Arabis</taxon>
    </lineage>
</organism>
<sequence>MIQSIKACLGIRCLNHTELNHGTLGEGGCKESQVLEEEKTHGGAAKEFLRRNKSSSKGLKVGVDGIKFLSNTTIGCLLILRNH</sequence>
<dbReference type="EMBL" id="CABITT030000004">
    <property type="protein sequence ID" value="VVB02235.1"/>
    <property type="molecule type" value="Genomic_DNA"/>
</dbReference>
<evidence type="ECO:0000313" key="2">
    <source>
        <dbReference type="Proteomes" id="UP000489600"/>
    </source>
</evidence>
<name>A0A565BLN2_9BRAS</name>
<keyword evidence="2" id="KW-1185">Reference proteome</keyword>
<reference evidence="1" key="1">
    <citation type="submission" date="2019-07" db="EMBL/GenBank/DDBJ databases">
        <authorList>
            <person name="Dittberner H."/>
        </authorList>
    </citation>
    <scope>NUCLEOTIDE SEQUENCE [LARGE SCALE GENOMIC DNA]</scope>
</reference>
<accession>A0A565BLN2</accession>
<dbReference type="Proteomes" id="UP000489600">
    <property type="component" value="Unassembled WGS sequence"/>
</dbReference>
<evidence type="ECO:0000313" key="1">
    <source>
        <dbReference type="EMBL" id="VVB02235.1"/>
    </source>
</evidence>
<protein>
    <submittedName>
        <fullName evidence="1">Uncharacterized protein</fullName>
    </submittedName>
</protein>